<evidence type="ECO:0000313" key="2">
    <source>
        <dbReference type="EMBL" id="TCP29918.1"/>
    </source>
</evidence>
<dbReference type="Pfam" id="PF00149">
    <property type="entry name" value="Metallophos"/>
    <property type="match status" value="1"/>
</dbReference>
<dbReference type="EMBL" id="SLXK01000007">
    <property type="protein sequence ID" value="TCP29918.1"/>
    <property type="molecule type" value="Genomic_DNA"/>
</dbReference>
<keyword evidence="3" id="KW-1185">Reference proteome</keyword>
<dbReference type="InterPro" id="IPR050126">
    <property type="entry name" value="Ap4A_hydrolase"/>
</dbReference>
<dbReference type="CDD" id="cd00144">
    <property type="entry name" value="MPP_PPP_family"/>
    <property type="match status" value="1"/>
</dbReference>
<reference evidence="2 3" key="1">
    <citation type="submission" date="2019-03" db="EMBL/GenBank/DDBJ databases">
        <title>Genomic Encyclopedia of Type Strains, Phase IV (KMG-IV): sequencing the most valuable type-strain genomes for metagenomic binning, comparative biology and taxonomic classification.</title>
        <authorList>
            <person name="Goeker M."/>
        </authorList>
    </citation>
    <scope>NUCLEOTIDE SEQUENCE [LARGE SCALE GENOMIC DNA]</scope>
    <source>
        <strain evidence="2 3">DSM 19377</strain>
    </source>
</reference>
<dbReference type="GO" id="GO:0016791">
    <property type="term" value="F:phosphatase activity"/>
    <property type="evidence" value="ECO:0007669"/>
    <property type="project" value="TreeGrafter"/>
</dbReference>
<organism evidence="2 3">
    <name type="scientific">Scopulibacillus darangshiensis</name>
    <dbReference type="NCBI Taxonomy" id="442528"/>
    <lineage>
        <taxon>Bacteria</taxon>
        <taxon>Bacillati</taxon>
        <taxon>Bacillota</taxon>
        <taxon>Bacilli</taxon>
        <taxon>Bacillales</taxon>
        <taxon>Sporolactobacillaceae</taxon>
        <taxon>Scopulibacillus</taxon>
    </lineage>
</organism>
<dbReference type="Proteomes" id="UP000295416">
    <property type="component" value="Unassembled WGS sequence"/>
</dbReference>
<dbReference type="InterPro" id="IPR006186">
    <property type="entry name" value="Ser/Thr-sp_prot-phosphatase"/>
</dbReference>
<dbReference type="Gene3D" id="3.60.21.10">
    <property type="match status" value="1"/>
</dbReference>
<dbReference type="PANTHER" id="PTHR42850:SF4">
    <property type="entry name" value="ZINC-DEPENDENT ENDOPOLYPHOSPHATASE"/>
    <property type="match status" value="1"/>
</dbReference>
<sequence length="218" mass="25205">MNLFVIGDIHGCYHTFKELLDNHWNKETERVIQLGDLIDRGGYSPQTVDFARKINNTYPNQVIFLKGNHEFEMIDHFLHDPNHNWLRQGGEDTLAEYQKSERSIENDVSWFQRLPLLWENEDVLVTHAGISHHASNPFDEDDSSSVLWNRGKLKNINKLQIIGHTPCREPSFDEEGNAWNIDTGAAYDGYLTGIKVSPDGSVRKFVKQQTDWRDKALI</sequence>
<dbReference type="AlphaFoldDB" id="A0A4R2P6Q9"/>
<gene>
    <name evidence="2" type="ORF">EV207_10712</name>
</gene>
<dbReference type="PRINTS" id="PR00114">
    <property type="entry name" value="STPHPHTASE"/>
</dbReference>
<dbReference type="PROSITE" id="PS00125">
    <property type="entry name" value="SER_THR_PHOSPHATASE"/>
    <property type="match status" value="1"/>
</dbReference>
<dbReference type="PANTHER" id="PTHR42850">
    <property type="entry name" value="METALLOPHOSPHOESTERASE"/>
    <property type="match status" value="1"/>
</dbReference>
<dbReference type="OrthoDB" id="384253at2"/>
<dbReference type="GO" id="GO:0005737">
    <property type="term" value="C:cytoplasm"/>
    <property type="evidence" value="ECO:0007669"/>
    <property type="project" value="TreeGrafter"/>
</dbReference>
<dbReference type="InterPro" id="IPR029052">
    <property type="entry name" value="Metallo-depent_PP-like"/>
</dbReference>
<evidence type="ECO:0000313" key="3">
    <source>
        <dbReference type="Proteomes" id="UP000295416"/>
    </source>
</evidence>
<name>A0A4R2P6Q9_9BACL</name>
<evidence type="ECO:0000259" key="1">
    <source>
        <dbReference type="PROSITE" id="PS00125"/>
    </source>
</evidence>
<dbReference type="RefSeq" id="WP_132745003.1">
    <property type="nucleotide sequence ID" value="NZ_SLXK01000007.1"/>
</dbReference>
<feature type="domain" description="Serine/threonine specific protein phosphatases" evidence="1">
    <location>
        <begin position="65"/>
        <end position="70"/>
    </location>
</feature>
<accession>A0A4R2P6Q9</accession>
<dbReference type="SUPFAM" id="SSF56300">
    <property type="entry name" value="Metallo-dependent phosphatases"/>
    <property type="match status" value="1"/>
</dbReference>
<comment type="caution">
    <text evidence="2">The sequence shown here is derived from an EMBL/GenBank/DDBJ whole genome shotgun (WGS) entry which is preliminary data.</text>
</comment>
<dbReference type="InterPro" id="IPR004843">
    <property type="entry name" value="Calcineurin-like_PHP"/>
</dbReference>
<protein>
    <submittedName>
        <fullName evidence="2">Serine/threonine protein phosphatase 1</fullName>
    </submittedName>
</protein>
<proteinExistence type="predicted"/>